<organism evidence="2">
    <name type="scientific">freshwater metagenome</name>
    <dbReference type="NCBI Taxonomy" id="449393"/>
    <lineage>
        <taxon>unclassified sequences</taxon>
        <taxon>metagenomes</taxon>
        <taxon>ecological metagenomes</taxon>
    </lineage>
</organism>
<gene>
    <name evidence="2" type="ORF">UFOPK3770_00570</name>
</gene>
<evidence type="ECO:0000256" key="1">
    <source>
        <dbReference type="SAM" id="MobiDB-lite"/>
    </source>
</evidence>
<name>A0A6J5Z8U2_9ZZZZ</name>
<protein>
    <submittedName>
        <fullName evidence="2">Unannotated protein</fullName>
    </submittedName>
</protein>
<dbReference type="EMBL" id="CAESAJ010000045">
    <property type="protein sequence ID" value="CAB4336003.1"/>
    <property type="molecule type" value="Genomic_DNA"/>
</dbReference>
<proteinExistence type="predicted"/>
<feature type="region of interest" description="Disordered" evidence="1">
    <location>
        <begin position="1"/>
        <end position="24"/>
    </location>
</feature>
<reference evidence="2" key="1">
    <citation type="submission" date="2020-05" db="EMBL/GenBank/DDBJ databases">
        <authorList>
            <person name="Chiriac C."/>
            <person name="Salcher M."/>
            <person name="Ghai R."/>
            <person name="Kavagutti S V."/>
        </authorList>
    </citation>
    <scope>NUCLEOTIDE SEQUENCE</scope>
</reference>
<evidence type="ECO:0000313" key="2">
    <source>
        <dbReference type="EMBL" id="CAB4336003.1"/>
    </source>
</evidence>
<dbReference type="AlphaFoldDB" id="A0A6J5Z8U2"/>
<sequence length="43" mass="4685">MRESLRRPVAVADTSSTERTRRPTLLPAATLPRLAEAAFFAAS</sequence>
<accession>A0A6J5Z8U2</accession>